<comment type="similarity">
    <text evidence="1 2">Belongs to the OprB family.</text>
</comment>
<feature type="domain" description="SLH" evidence="4">
    <location>
        <begin position="77"/>
        <end position="141"/>
    </location>
</feature>
<dbReference type="Pfam" id="PF04966">
    <property type="entry name" value="OprB"/>
    <property type="match status" value="1"/>
</dbReference>
<dbReference type="NCBIfam" id="NF033921">
    <property type="entry name" value="por_somb"/>
    <property type="match status" value="1"/>
</dbReference>
<dbReference type="Gene3D" id="2.40.160.180">
    <property type="entry name" value="Carbohydrate-selective porin OprB"/>
    <property type="match status" value="1"/>
</dbReference>
<dbReference type="InterPro" id="IPR007049">
    <property type="entry name" value="Carb-sel_porin_OprB"/>
</dbReference>
<dbReference type="PANTHER" id="PTHR43308:SF1">
    <property type="entry name" value="OUTER MEMBRANE PROTEIN ALPHA"/>
    <property type="match status" value="1"/>
</dbReference>
<dbReference type="PANTHER" id="PTHR43308">
    <property type="entry name" value="OUTER MEMBRANE PROTEIN ALPHA-RELATED"/>
    <property type="match status" value="1"/>
</dbReference>
<evidence type="ECO:0000256" key="2">
    <source>
        <dbReference type="RuleBase" id="RU363072"/>
    </source>
</evidence>
<dbReference type="GO" id="GO:0008643">
    <property type="term" value="P:carbohydrate transport"/>
    <property type="evidence" value="ECO:0007669"/>
    <property type="project" value="InterPro"/>
</dbReference>
<accession>A0A6B3ND57</accession>
<dbReference type="AlphaFoldDB" id="A0A6B3ND57"/>
<gene>
    <name evidence="5" type="ORF">F6J89_18350</name>
</gene>
<evidence type="ECO:0000259" key="4">
    <source>
        <dbReference type="PROSITE" id="PS51272"/>
    </source>
</evidence>
<dbReference type="GO" id="GO:0015288">
    <property type="term" value="F:porin activity"/>
    <property type="evidence" value="ECO:0007669"/>
    <property type="project" value="InterPro"/>
</dbReference>
<feature type="coiled-coil region" evidence="3">
    <location>
        <begin position="142"/>
        <end position="176"/>
    </location>
</feature>
<dbReference type="EMBL" id="JAAHFQ010000382">
    <property type="protein sequence ID" value="NER29527.1"/>
    <property type="molecule type" value="Genomic_DNA"/>
</dbReference>
<dbReference type="InterPro" id="IPR038673">
    <property type="entry name" value="OprB_sf"/>
</dbReference>
<evidence type="ECO:0000256" key="1">
    <source>
        <dbReference type="ARBA" id="ARBA00008769"/>
    </source>
</evidence>
<protein>
    <submittedName>
        <fullName evidence="5">Iron uptake porin</fullName>
    </submittedName>
</protein>
<evidence type="ECO:0000313" key="5">
    <source>
        <dbReference type="EMBL" id="NER29527.1"/>
    </source>
</evidence>
<sequence>MLTISCKSWWLSPAILGAILWTTGAIATETNSVELEIAQANISNGPPIANTSQDSTLEQIRRYSRGSRQKSLNQVTNVSQLRDVSPGDWAFEALRSLVERYGCIAGYPDGTFRGNRPLTRYEFAAGLNACLDQITRLLASDNGGSSEDLERLQRLMREFEAELATLGTRVDGLEGRVAFLEDNQFSTTTKLEGEVIFGLASVFNGEDVDGDDVDQVAVFGDRVRLELNTSFTGQDLLFTRLATGNFPEFAEETGTFEGEIGFAQPEDNDVAVEVLYYQFPFGDNTEVSIFATGGAADDFADTLNILDGDGGSGAVSLFGTRNPIYYTVEGAGLGFKTALSNTFELSGGYLASNDEVNNPSDGSGLFNGPYSALGQLVFKPNDSLSIGLTYVHSYRQNDTGTGSRLANFQSTLEEFFDTDVANQTVGDFLTDLGFSTDIPVISNSYGIELSWRLSDQFVIGGWGGYTFSDTLSTGNGLINRGTIETLNFALTLGFPDLGKEGNLGGIIVGVEPYVVNSSVNQVNPLAAANLALAGLTEDDLPIGEDDDISFHVEAFYQYQLTDNIAITPGVIWITAPNNDEDNDDLVIGTIRTTFSF</sequence>
<organism evidence="5">
    <name type="scientific">Symploca sp. SIO1C4</name>
    <dbReference type="NCBI Taxonomy" id="2607765"/>
    <lineage>
        <taxon>Bacteria</taxon>
        <taxon>Bacillati</taxon>
        <taxon>Cyanobacteriota</taxon>
        <taxon>Cyanophyceae</taxon>
        <taxon>Coleofasciculales</taxon>
        <taxon>Coleofasciculaceae</taxon>
        <taxon>Symploca</taxon>
    </lineage>
</organism>
<dbReference type="Pfam" id="PF00395">
    <property type="entry name" value="SLH"/>
    <property type="match status" value="1"/>
</dbReference>
<dbReference type="InterPro" id="IPR001119">
    <property type="entry name" value="SLH_dom"/>
</dbReference>
<dbReference type="InterPro" id="IPR047684">
    <property type="entry name" value="Por_som-like"/>
</dbReference>
<dbReference type="InterPro" id="IPR051465">
    <property type="entry name" value="Cell_Envelope_Struct_Comp"/>
</dbReference>
<dbReference type="PROSITE" id="PS51272">
    <property type="entry name" value="SLH"/>
    <property type="match status" value="1"/>
</dbReference>
<comment type="caution">
    <text evidence="5">The sequence shown here is derived from an EMBL/GenBank/DDBJ whole genome shotgun (WGS) entry which is preliminary data.</text>
</comment>
<evidence type="ECO:0000256" key="3">
    <source>
        <dbReference type="SAM" id="Coils"/>
    </source>
</evidence>
<dbReference type="GO" id="GO:0016020">
    <property type="term" value="C:membrane"/>
    <property type="evidence" value="ECO:0007669"/>
    <property type="project" value="InterPro"/>
</dbReference>
<keyword evidence="3" id="KW-0175">Coiled coil</keyword>
<proteinExistence type="inferred from homology"/>
<reference evidence="5" key="1">
    <citation type="submission" date="2019-11" db="EMBL/GenBank/DDBJ databases">
        <title>Genomic insights into an expanded diversity of filamentous marine cyanobacteria reveals the extraordinary biosynthetic potential of Moorea and Okeania.</title>
        <authorList>
            <person name="Ferreira Leao T."/>
            <person name="Wang M."/>
            <person name="Moss N."/>
            <person name="Da Silva R."/>
            <person name="Sanders J."/>
            <person name="Nurk S."/>
            <person name="Gurevich A."/>
            <person name="Humphrey G."/>
            <person name="Reher R."/>
            <person name="Zhu Q."/>
            <person name="Belda-Ferre P."/>
            <person name="Glukhov E."/>
            <person name="Rex R."/>
            <person name="Dorrestein P.C."/>
            <person name="Knight R."/>
            <person name="Pevzner P."/>
            <person name="Gerwick W.H."/>
            <person name="Gerwick L."/>
        </authorList>
    </citation>
    <scope>NUCLEOTIDE SEQUENCE</scope>
    <source>
        <strain evidence="5">SIO1C4</strain>
    </source>
</reference>
<name>A0A6B3ND57_9CYAN</name>